<dbReference type="EMBL" id="QRCM01000001">
    <property type="protein sequence ID" value="TXG89866.1"/>
    <property type="molecule type" value="Genomic_DNA"/>
</dbReference>
<dbReference type="PANTHER" id="PTHR33798">
    <property type="entry name" value="FLAVOPROTEIN OXYGENASE"/>
    <property type="match status" value="1"/>
</dbReference>
<accession>A0A6P2CF64</accession>
<reference evidence="6 7" key="1">
    <citation type="submission" date="2018-07" db="EMBL/GenBank/DDBJ databases">
        <title>Genome sequence of Rhodococcus rhodnii ATCC 35071 from Rhodnius prolixus.</title>
        <authorList>
            <person name="Patel V."/>
            <person name="Vogel K.J."/>
        </authorList>
    </citation>
    <scope>NUCLEOTIDE SEQUENCE [LARGE SCALE GENOMIC DNA]</scope>
    <source>
        <strain evidence="6 7">ATCC 35071</strain>
    </source>
</reference>
<organism evidence="6 7">
    <name type="scientific">Rhodococcus rhodnii</name>
    <dbReference type="NCBI Taxonomy" id="38312"/>
    <lineage>
        <taxon>Bacteria</taxon>
        <taxon>Bacillati</taxon>
        <taxon>Actinomycetota</taxon>
        <taxon>Actinomycetes</taxon>
        <taxon>Mycobacteriales</taxon>
        <taxon>Nocardiaceae</taxon>
        <taxon>Rhodococcus</taxon>
    </lineage>
</organism>
<dbReference type="InterPro" id="IPR012349">
    <property type="entry name" value="Split_barrel_FMN-bd"/>
</dbReference>
<proteinExistence type="inferred from homology"/>
<protein>
    <submittedName>
        <fullName evidence="6">Flavin reductase family protein</fullName>
    </submittedName>
</protein>
<dbReference type="GO" id="GO:0010181">
    <property type="term" value="F:FMN binding"/>
    <property type="evidence" value="ECO:0007669"/>
    <property type="project" value="InterPro"/>
</dbReference>
<name>A0A6P2CF64_9NOCA</name>
<dbReference type="PANTHER" id="PTHR33798:SF5">
    <property type="entry name" value="FLAVIN REDUCTASE LIKE DOMAIN-CONTAINING PROTEIN"/>
    <property type="match status" value="1"/>
</dbReference>
<sequence>MRTTFVPADMRPSRVYRLVTASVVPRPIAWVSTRSVDGVLNVAPYSFFTVASSEPPILQFTSVGRKDSHRNIAETGEFVINIGTESLVDEMNATSASLPPDVDEFAHVGLTPEPSDRIAVPRVAEAPIAFECTLERLLDVGNCSLVFGEVVSVSVASDVLADDGLPDFAALAPPSRLGRSEWGLTPPTVIRDRPA</sequence>
<evidence type="ECO:0000256" key="2">
    <source>
        <dbReference type="ARBA" id="ARBA00022630"/>
    </source>
</evidence>
<evidence type="ECO:0000256" key="1">
    <source>
        <dbReference type="ARBA" id="ARBA00001917"/>
    </source>
</evidence>
<dbReference type="SMART" id="SM00903">
    <property type="entry name" value="Flavin_Reduct"/>
    <property type="match status" value="1"/>
</dbReference>
<gene>
    <name evidence="6" type="ORF">DW322_06115</name>
</gene>
<evidence type="ECO:0000256" key="3">
    <source>
        <dbReference type="ARBA" id="ARBA00022643"/>
    </source>
</evidence>
<keyword evidence="3" id="KW-0288">FMN</keyword>
<dbReference type="GO" id="GO:0016646">
    <property type="term" value="F:oxidoreductase activity, acting on the CH-NH group of donors, NAD or NADP as acceptor"/>
    <property type="evidence" value="ECO:0007669"/>
    <property type="project" value="UniProtKB-ARBA"/>
</dbReference>
<dbReference type="AlphaFoldDB" id="A0A6P2CF64"/>
<dbReference type="RefSeq" id="WP_010839960.1">
    <property type="nucleotide sequence ID" value="NZ_QRCM01000001.1"/>
</dbReference>
<comment type="caution">
    <text evidence="6">The sequence shown here is derived from an EMBL/GenBank/DDBJ whole genome shotgun (WGS) entry which is preliminary data.</text>
</comment>
<evidence type="ECO:0000256" key="4">
    <source>
        <dbReference type="ARBA" id="ARBA00038054"/>
    </source>
</evidence>
<dbReference type="SUPFAM" id="SSF50475">
    <property type="entry name" value="FMN-binding split barrel"/>
    <property type="match status" value="1"/>
</dbReference>
<evidence type="ECO:0000313" key="6">
    <source>
        <dbReference type="EMBL" id="TXG89866.1"/>
    </source>
</evidence>
<dbReference type="Gene3D" id="2.30.110.10">
    <property type="entry name" value="Electron Transport, Fmn-binding Protein, Chain A"/>
    <property type="match status" value="1"/>
</dbReference>
<dbReference type="InterPro" id="IPR002563">
    <property type="entry name" value="Flavin_Rdtase-like_dom"/>
</dbReference>
<keyword evidence="2" id="KW-0285">Flavoprotein</keyword>
<comment type="cofactor">
    <cofactor evidence="1">
        <name>FMN</name>
        <dbReference type="ChEBI" id="CHEBI:58210"/>
    </cofactor>
</comment>
<feature type="domain" description="Flavin reductase like" evidence="5">
    <location>
        <begin position="21"/>
        <end position="169"/>
    </location>
</feature>
<evidence type="ECO:0000313" key="7">
    <source>
        <dbReference type="Proteomes" id="UP000471120"/>
    </source>
</evidence>
<comment type="similarity">
    <text evidence="4">Belongs to the flavoredoxin family.</text>
</comment>
<dbReference type="Proteomes" id="UP000471120">
    <property type="component" value="Unassembled WGS sequence"/>
</dbReference>
<dbReference type="Pfam" id="PF01613">
    <property type="entry name" value="Flavin_Reduct"/>
    <property type="match status" value="1"/>
</dbReference>
<evidence type="ECO:0000259" key="5">
    <source>
        <dbReference type="SMART" id="SM00903"/>
    </source>
</evidence>